<dbReference type="InterPro" id="IPR050377">
    <property type="entry name" value="Radical_SAM_PqqE_MftC-like"/>
</dbReference>
<dbReference type="SMART" id="SM00729">
    <property type="entry name" value="Elp3"/>
    <property type="match status" value="1"/>
</dbReference>
<proteinExistence type="predicted"/>
<protein>
    <submittedName>
        <fullName evidence="4">Radical SAM protein</fullName>
    </submittedName>
</protein>
<keyword evidence="2" id="KW-0004">4Fe-4S</keyword>
<dbReference type="AlphaFoldDB" id="A0A8F5ZHV1"/>
<dbReference type="GO" id="GO:0003824">
    <property type="term" value="F:catalytic activity"/>
    <property type="evidence" value="ECO:0007669"/>
    <property type="project" value="InterPro"/>
</dbReference>
<dbReference type="PANTHER" id="PTHR11228:SF34">
    <property type="entry name" value="TUNGSTEN-CONTAINING ALDEHYDE FERREDOXIN OXIDOREDUCTASE COFACTOR MODIFYING PROTEIN"/>
    <property type="match status" value="1"/>
</dbReference>
<dbReference type="Pfam" id="PF04055">
    <property type="entry name" value="Radical_SAM"/>
    <property type="match status" value="1"/>
</dbReference>
<feature type="domain" description="Radical SAM core" evidence="3">
    <location>
        <begin position="6"/>
        <end position="219"/>
    </location>
</feature>
<dbReference type="SFLD" id="SFLDG01067">
    <property type="entry name" value="SPASM/twitch_domain_containing"/>
    <property type="match status" value="1"/>
</dbReference>
<dbReference type="GO" id="GO:0051536">
    <property type="term" value="F:iron-sulfur cluster binding"/>
    <property type="evidence" value="ECO:0007669"/>
    <property type="project" value="InterPro"/>
</dbReference>
<accession>A0A8F5ZHV1</accession>
<gene>
    <name evidence="4" type="ORF">KSK55_15285</name>
</gene>
<evidence type="ECO:0000313" key="4">
    <source>
        <dbReference type="EMBL" id="QXO96479.1"/>
    </source>
</evidence>
<organism evidence="4 5">
    <name type="scientific">Methanospirillum hungatei</name>
    <dbReference type="NCBI Taxonomy" id="2203"/>
    <lineage>
        <taxon>Archaea</taxon>
        <taxon>Methanobacteriati</taxon>
        <taxon>Methanobacteriota</taxon>
        <taxon>Stenosarchaea group</taxon>
        <taxon>Methanomicrobia</taxon>
        <taxon>Methanomicrobiales</taxon>
        <taxon>Methanospirillaceae</taxon>
        <taxon>Methanospirillum</taxon>
    </lineage>
</organism>
<sequence>MGHSITPPLRIISWNLTIRCPLKCPHCYSDAGTRDVSDPLSTTEAFDILDQIKATGNPVVILSGGEPMMREDIFEIARYGTGLGLKMAMGTSGYLFDEKTIQNLKKSGISSVAFSIDSADPVVHDSFRGSPGAWNRAVNAIRSCVGEGIGVQINMTIIKPDPVELDLVVALGKELGVHTYQIFIPVPTGRSMQENYERYGTYEELLKYIIRRYADDPISLRPTCIPQFRRVAEELGVTHPRWGRGCLAGITYCRIYANGDVTPCPYLPAIAGNLRETPLSELWAGSEVFQALRDYNRLQGKCGICEYKTICGGCRARAFSEYGTMVQSCGSLVRPKDIEGELCAEDPLCPYQPKRG</sequence>
<dbReference type="NCBIfam" id="TIGR04085">
    <property type="entry name" value="rSAM_more_4Fe4S"/>
    <property type="match status" value="1"/>
</dbReference>
<evidence type="ECO:0000259" key="3">
    <source>
        <dbReference type="PROSITE" id="PS51918"/>
    </source>
</evidence>
<dbReference type="Proteomes" id="UP000694228">
    <property type="component" value="Chromosome"/>
</dbReference>
<dbReference type="CDD" id="cd21123">
    <property type="entry name" value="SPASM_MftC-like"/>
    <property type="match status" value="1"/>
</dbReference>
<dbReference type="PROSITE" id="PS51918">
    <property type="entry name" value="RADICAL_SAM"/>
    <property type="match status" value="1"/>
</dbReference>
<evidence type="ECO:0000256" key="1">
    <source>
        <dbReference type="ARBA" id="ARBA00001966"/>
    </source>
</evidence>
<comment type="cofactor">
    <cofactor evidence="1">
        <name>[4Fe-4S] cluster</name>
        <dbReference type="ChEBI" id="CHEBI:49883"/>
    </cofactor>
</comment>
<dbReference type="InterPro" id="IPR023885">
    <property type="entry name" value="4Fe4S-binding_SPASM_dom"/>
</dbReference>
<dbReference type="PIRSF" id="PIRSF037420">
    <property type="entry name" value="PQQ_syn_pqqE"/>
    <property type="match status" value="1"/>
</dbReference>
<evidence type="ECO:0000313" key="5">
    <source>
        <dbReference type="Proteomes" id="UP000694228"/>
    </source>
</evidence>
<dbReference type="PANTHER" id="PTHR11228">
    <property type="entry name" value="RADICAL SAM DOMAIN PROTEIN"/>
    <property type="match status" value="1"/>
</dbReference>
<dbReference type="CDD" id="cd01335">
    <property type="entry name" value="Radical_SAM"/>
    <property type="match status" value="1"/>
</dbReference>
<dbReference type="SFLD" id="SFLDS00029">
    <property type="entry name" value="Radical_SAM"/>
    <property type="match status" value="1"/>
</dbReference>
<dbReference type="InterPro" id="IPR007197">
    <property type="entry name" value="rSAM"/>
</dbReference>
<dbReference type="EMBL" id="CP077107">
    <property type="protein sequence ID" value="QXO96479.1"/>
    <property type="molecule type" value="Genomic_DNA"/>
</dbReference>
<dbReference type="OrthoDB" id="30736at2157"/>
<dbReference type="Pfam" id="PF13186">
    <property type="entry name" value="SPASM"/>
    <property type="match status" value="1"/>
</dbReference>
<dbReference type="InterPro" id="IPR017200">
    <property type="entry name" value="PqqE-like"/>
</dbReference>
<keyword evidence="2" id="KW-0411">Iron-sulfur</keyword>
<dbReference type="SFLD" id="SFLDG01386">
    <property type="entry name" value="main_SPASM_domain-containing"/>
    <property type="match status" value="1"/>
</dbReference>
<reference evidence="4 5" key="1">
    <citation type="submission" date="2021-06" db="EMBL/GenBank/DDBJ databases">
        <title>Complete genome sequence of the secondary alcohol utilizing methanogen Methanospirillum hungatei strain GP1.</title>
        <authorList>
            <person name="Day L.A."/>
            <person name="Costa K.C."/>
        </authorList>
    </citation>
    <scope>NUCLEOTIDE SEQUENCE [LARGE SCALE GENOMIC DNA]</scope>
    <source>
        <strain evidence="4 5">GP1</strain>
    </source>
</reference>
<dbReference type="InterPro" id="IPR006638">
    <property type="entry name" value="Elp3/MiaA/NifB-like_rSAM"/>
</dbReference>
<evidence type="ECO:0000256" key="2">
    <source>
        <dbReference type="ARBA" id="ARBA00022485"/>
    </source>
</evidence>
<keyword evidence="2" id="KW-0408">Iron</keyword>
<name>A0A8F5ZHV1_METHU</name>
<keyword evidence="2" id="KW-0479">Metal-binding</keyword>